<dbReference type="SUPFAM" id="SSF55826">
    <property type="entry name" value="YbaK/ProRS associated domain"/>
    <property type="match status" value="1"/>
</dbReference>
<dbReference type="STRING" id="29920.A0A329S795"/>
<dbReference type="Proteomes" id="UP000774804">
    <property type="component" value="Unassembled WGS sequence"/>
</dbReference>
<reference evidence="7 8" key="1">
    <citation type="submission" date="2018-01" db="EMBL/GenBank/DDBJ databases">
        <title>Draft genome of the strawberry crown rot pathogen Phytophthora cactorum.</title>
        <authorList>
            <person name="Armitage A.D."/>
            <person name="Lysoe E."/>
            <person name="Nellist C.F."/>
            <person name="Harrison R.J."/>
            <person name="Brurberg M.B."/>
        </authorList>
    </citation>
    <scope>NUCLEOTIDE SEQUENCE [LARGE SCALE GENOMIC DNA]</scope>
    <source>
        <strain evidence="7 8">10300</strain>
    </source>
</reference>
<dbReference type="GO" id="GO:0002161">
    <property type="term" value="F:aminoacyl-tRNA deacylase activity"/>
    <property type="evidence" value="ECO:0007669"/>
    <property type="project" value="InterPro"/>
</dbReference>
<dbReference type="Proteomes" id="UP000697107">
    <property type="component" value="Unassembled WGS sequence"/>
</dbReference>
<dbReference type="SMART" id="SM00474">
    <property type="entry name" value="35EXOc"/>
    <property type="match status" value="1"/>
</dbReference>
<dbReference type="InterPro" id="IPR036754">
    <property type="entry name" value="YbaK/aa-tRNA-synt-asso_dom_sf"/>
</dbReference>
<dbReference type="Proteomes" id="UP000736787">
    <property type="component" value="Unassembled WGS sequence"/>
</dbReference>
<reference evidence="2" key="2">
    <citation type="submission" date="2018-10" db="EMBL/GenBank/DDBJ databases">
        <title>Effector identification in a new, highly contiguous assembly of the strawberry crown rot pathogen Phytophthora cactorum.</title>
        <authorList>
            <person name="Armitage A.D."/>
            <person name="Nellist C.F."/>
            <person name="Bates H."/>
            <person name="Vickerstaff R.J."/>
            <person name="Harrison R.J."/>
        </authorList>
    </citation>
    <scope>NUCLEOTIDE SEQUENCE</scope>
    <source>
        <strain evidence="2">15-7</strain>
        <strain evidence="3">4032</strain>
        <strain evidence="4">4040</strain>
        <strain evidence="5">P415</strain>
        <strain evidence="6">P421</strain>
    </source>
</reference>
<feature type="domain" description="3'-5' exonuclease" evidence="1">
    <location>
        <begin position="401"/>
        <end position="580"/>
    </location>
</feature>
<evidence type="ECO:0000313" key="5">
    <source>
        <dbReference type="EMBL" id="KAG2990104.1"/>
    </source>
</evidence>
<name>A0A329S795_9STRA</name>
<comment type="caution">
    <text evidence="7">The sequence shown here is derived from an EMBL/GenBank/DDBJ whole genome shotgun (WGS) entry which is preliminary data.</text>
</comment>
<evidence type="ECO:0000313" key="6">
    <source>
        <dbReference type="EMBL" id="KAG3221934.1"/>
    </source>
</evidence>
<dbReference type="Proteomes" id="UP000735874">
    <property type="component" value="Unassembled WGS sequence"/>
</dbReference>
<dbReference type="Pfam" id="PF01612">
    <property type="entry name" value="DNA_pol_A_exo1"/>
    <property type="match status" value="1"/>
</dbReference>
<dbReference type="Gene3D" id="3.90.960.10">
    <property type="entry name" value="YbaK/aminoacyl-tRNA synthetase-associated domain"/>
    <property type="match status" value="1"/>
</dbReference>
<evidence type="ECO:0000313" key="4">
    <source>
        <dbReference type="EMBL" id="KAG2949589.1"/>
    </source>
</evidence>
<sequence>MELLAAELVETFHLCCNAMQYNDSTADAAAQWTRRIHVAFYGATSTRGSNKFLVLESTLTQVFTHLVSGESAHLFWKFVVQVLLVLAQEPIVVQSTAPIVNSPKPRTLTGKKSFKKCQPNTPLAFLVVNALRRITSGDASSEQMTLCRLEGRNNKELLHFCTKGLGNTSYIDQKLLVELLGLFQINDIEPDLVRNAMEHLLASKSHAALIKLCETFSEVDWPFDTIVMRMVQTKDWTSAELLVRTFEEDDGTALTKVLIDETINLRDFKRAHRLVANFNLHKQYPDVDVLYSRDGLMRLIETQRWQLALTFVGHDTTLQKVLLDHMVAAGELAHTAHLIKIMVTAGFEPDIPLMIQNYPDSSEIGQTWSQRGIEDGNFYSLPEEVQSIVLCNSEDTVRDAMEHFFGSINYENGLDVKADGKQVVGLDVEWKPITSRSKAMTPVASILQIASSDRVFVVDLLALHDNDLLFASFLSRLLTSPQWLKLGFGFDSDLKVLHLTFPERGVFTTVEPFLDLNTLGLQSAGSLSQCVHHVLGKPMNKRMQLSDWEHRPLSQDQMNYAALDALCLVHVVNTLQNRSDNDNRLPCWSEVSERIVKLDHTTSLSEDEVLEAISQRVVYQKKWLQQCAAENKTPCMPQLVTPQDILQIWEGRRSSLPNLNFDTTLKFLTKAQITAMLEAPQEDADTRDFIAVNSICIFINETPSVVCIEANCKLDMAQFARLCGVGRRRVRLATASECRRVFGFTPGTVAPFGHKPWTPKSEEESTQPVQIEVYADSRLQDPQYLAAGSGSPDKVIWIESKAFFALTSINLLDDITIPRDTSCSLSPTSIAADRYSDATEKEPKPLEYKFLADSMVTQVGRWLRTIGVDVVAWNPDDAKATRSKDPKSVMLAYAARDDRIVLTRDTGLPSRRDAGACFVLSDDECYKQFREVKLQFGLLDQVNTRSSRCARCNSNAFSPIDAVFARKKMSERLRKKVPNSVATFWNCEGCGRVYWEGPKYTPAMNSSAESSLAGRVVYRPVPRKRVAGDRSDTRHLPDP</sequence>
<gene>
    <name evidence="7" type="ORF">PC110_g11072</name>
    <name evidence="2" type="ORF">PC113_g6773</name>
    <name evidence="3" type="ORF">PC115_g5602</name>
    <name evidence="4" type="ORF">PC117_g5131</name>
    <name evidence="5" type="ORF">PC118_g5805</name>
    <name evidence="6" type="ORF">PC129_g7350</name>
</gene>
<dbReference type="Proteomes" id="UP000251314">
    <property type="component" value="Unassembled WGS sequence"/>
</dbReference>
<dbReference type="InterPro" id="IPR002782">
    <property type="entry name" value="Mut7-C_RNAse_dom"/>
</dbReference>
<dbReference type="OrthoDB" id="10261556at2759"/>
<dbReference type="EMBL" id="RCMV01000200">
    <property type="protein sequence ID" value="KAG3221934.1"/>
    <property type="molecule type" value="Genomic_DNA"/>
</dbReference>
<dbReference type="EMBL" id="RCMI01000117">
    <property type="protein sequence ID" value="KAG2933180.1"/>
    <property type="molecule type" value="Genomic_DNA"/>
</dbReference>
<dbReference type="GO" id="GO:0003676">
    <property type="term" value="F:nucleic acid binding"/>
    <property type="evidence" value="ECO:0007669"/>
    <property type="project" value="InterPro"/>
</dbReference>
<dbReference type="InterPro" id="IPR002562">
    <property type="entry name" value="3'-5'_exonuclease_dom"/>
</dbReference>
<dbReference type="Gene3D" id="3.30.420.10">
    <property type="entry name" value="Ribonuclease H-like superfamily/Ribonuclease H"/>
    <property type="match status" value="1"/>
</dbReference>
<evidence type="ECO:0000313" key="2">
    <source>
        <dbReference type="EMBL" id="KAG2861929.1"/>
    </source>
</evidence>
<dbReference type="EMBL" id="MJFZ01000271">
    <property type="protein sequence ID" value="RAW32611.1"/>
    <property type="molecule type" value="Genomic_DNA"/>
</dbReference>
<organism evidence="7 8">
    <name type="scientific">Phytophthora cactorum</name>
    <dbReference type="NCBI Taxonomy" id="29920"/>
    <lineage>
        <taxon>Eukaryota</taxon>
        <taxon>Sar</taxon>
        <taxon>Stramenopiles</taxon>
        <taxon>Oomycota</taxon>
        <taxon>Peronosporomycetes</taxon>
        <taxon>Peronosporales</taxon>
        <taxon>Peronosporaceae</taxon>
        <taxon>Phytophthora</taxon>
    </lineage>
</organism>
<evidence type="ECO:0000313" key="3">
    <source>
        <dbReference type="EMBL" id="KAG2933180.1"/>
    </source>
</evidence>
<dbReference type="VEuPathDB" id="FungiDB:PC110_g11072"/>
<dbReference type="EMBL" id="RCML01000122">
    <property type="protein sequence ID" value="KAG2990104.1"/>
    <property type="molecule type" value="Genomic_DNA"/>
</dbReference>
<dbReference type="InterPro" id="IPR036397">
    <property type="entry name" value="RNaseH_sf"/>
</dbReference>
<dbReference type="PANTHER" id="PTHR47765">
    <property type="entry name" value="3'-5' EXONUCLEASE DOMAIN-CONTAINING PROTEIN"/>
    <property type="match status" value="1"/>
</dbReference>
<evidence type="ECO:0000313" key="7">
    <source>
        <dbReference type="EMBL" id="RAW32611.1"/>
    </source>
</evidence>
<keyword evidence="8" id="KW-1185">Reference proteome</keyword>
<dbReference type="EMBL" id="RCMK01000087">
    <property type="protein sequence ID" value="KAG2949589.1"/>
    <property type="molecule type" value="Genomic_DNA"/>
</dbReference>
<dbReference type="PANTHER" id="PTHR47765:SF2">
    <property type="entry name" value="EXONUCLEASE MUT-7 HOMOLOG"/>
    <property type="match status" value="1"/>
</dbReference>
<dbReference type="Pfam" id="PF01927">
    <property type="entry name" value="Mut7-C"/>
    <property type="match status" value="1"/>
</dbReference>
<dbReference type="InterPro" id="IPR012337">
    <property type="entry name" value="RNaseH-like_sf"/>
</dbReference>
<dbReference type="InterPro" id="IPR007214">
    <property type="entry name" value="YbaK/aa-tRNA-synth-assoc-dom"/>
</dbReference>
<dbReference type="Proteomes" id="UP000760860">
    <property type="component" value="Unassembled WGS sequence"/>
</dbReference>
<dbReference type="EMBL" id="RCMG01000141">
    <property type="protein sequence ID" value="KAG2861929.1"/>
    <property type="molecule type" value="Genomic_DNA"/>
</dbReference>
<dbReference type="Pfam" id="PF04073">
    <property type="entry name" value="tRNA_edit"/>
    <property type="match status" value="1"/>
</dbReference>
<evidence type="ECO:0000259" key="1">
    <source>
        <dbReference type="SMART" id="SM00474"/>
    </source>
</evidence>
<dbReference type="AlphaFoldDB" id="A0A329S795"/>
<dbReference type="InterPro" id="IPR052408">
    <property type="entry name" value="Exonuclease_MUT-7-like"/>
</dbReference>
<protein>
    <recommendedName>
        <fullName evidence="1">3'-5' exonuclease domain-containing protein</fullName>
    </recommendedName>
</protein>
<dbReference type="SUPFAM" id="SSF53098">
    <property type="entry name" value="Ribonuclease H-like"/>
    <property type="match status" value="1"/>
</dbReference>
<proteinExistence type="predicted"/>
<accession>A0A329S795</accession>
<dbReference type="GO" id="GO:0008408">
    <property type="term" value="F:3'-5' exonuclease activity"/>
    <property type="evidence" value="ECO:0007669"/>
    <property type="project" value="InterPro"/>
</dbReference>
<evidence type="ECO:0000313" key="8">
    <source>
        <dbReference type="Proteomes" id="UP000251314"/>
    </source>
</evidence>